<evidence type="ECO:0000256" key="3">
    <source>
        <dbReference type="SAM" id="Phobius"/>
    </source>
</evidence>
<dbReference type="PANTHER" id="PTHR38043:SF1">
    <property type="entry name" value="PROTEIN HEMX"/>
    <property type="match status" value="1"/>
</dbReference>
<evidence type="ECO:0008006" key="6">
    <source>
        <dbReference type="Google" id="ProtNLM"/>
    </source>
</evidence>
<dbReference type="STRING" id="1817768.A3A87_07275"/>
<keyword evidence="3" id="KW-1133">Transmembrane helix</keyword>
<proteinExistence type="predicted"/>
<dbReference type="EMBL" id="MFTC01000026">
    <property type="protein sequence ID" value="OGI52126.1"/>
    <property type="molecule type" value="Genomic_DNA"/>
</dbReference>
<dbReference type="Pfam" id="PF04375">
    <property type="entry name" value="HemX"/>
    <property type="match status" value="1"/>
</dbReference>
<comment type="caution">
    <text evidence="4">The sequence shown here is derived from an EMBL/GenBank/DDBJ whole genome shotgun (WGS) entry which is preliminary data.</text>
</comment>
<dbReference type="Proteomes" id="UP000179037">
    <property type="component" value="Unassembled WGS sequence"/>
</dbReference>
<reference evidence="4 5" key="1">
    <citation type="journal article" date="2016" name="Nat. Commun.">
        <title>Thousands of microbial genomes shed light on interconnected biogeochemical processes in an aquifer system.</title>
        <authorList>
            <person name="Anantharaman K."/>
            <person name="Brown C.T."/>
            <person name="Hug L.A."/>
            <person name="Sharon I."/>
            <person name="Castelle C.J."/>
            <person name="Probst A.J."/>
            <person name="Thomas B.C."/>
            <person name="Singh A."/>
            <person name="Wilkins M.J."/>
            <person name="Karaoz U."/>
            <person name="Brodie E.L."/>
            <person name="Williams K.H."/>
            <person name="Hubbard S.S."/>
            <person name="Banfield J.F."/>
        </authorList>
    </citation>
    <scope>NUCLEOTIDE SEQUENCE [LARGE SCALE GENOMIC DNA]</scope>
</reference>
<evidence type="ECO:0000313" key="5">
    <source>
        <dbReference type="Proteomes" id="UP000179037"/>
    </source>
</evidence>
<name>A0A1F6U411_9PROT</name>
<dbReference type="PANTHER" id="PTHR38043">
    <property type="entry name" value="PROTEIN HEMX"/>
    <property type="match status" value="1"/>
</dbReference>
<feature type="coiled-coil region" evidence="1">
    <location>
        <begin position="75"/>
        <end position="109"/>
    </location>
</feature>
<feature type="transmembrane region" description="Helical" evidence="3">
    <location>
        <begin position="40"/>
        <end position="59"/>
    </location>
</feature>
<accession>A0A1F6U411</accession>
<dbReference type="InterPro" id="IPR007470">
    <property type="entry name" value="HemX"/>
</dbReference>
<keyword evidence="1" id="KW-0175">Coiled coil</keyword>
<evidence type="ECO:0000313" key="4">
    <source>
        <dbReference type="EMBL" id="OGI52126.1"/>
    </source>
</evidence>
<organism evidence="4 5">
    <name type="scientific">Candidatus Muproteobacteria bacterium RIFCSPLOWO2_01_FULL_60_18</name>
    <dbReference type="NCBI Taxonomy" id="1817768"/>
    <lineage>
        <taxon>Bacteria</taxon>
        <taxon>Pseudomonadati</taxon>
        <taxon>Pseudomonadota</taxon>
        <taxon>Candidatus Muproteobacteria</taxon>
    </lineage>
</organism>
<keyword evidence="3" id="KW-0812">Transmembrane</keyword>
<feature type="region of interest" description="Disordered" evidence="2">
    <location>
        <begin position="1"/>
        <end position="31"/>
    </location>
</feature>
<sequence>MTDTDAKNPPAESAVASRRAKTASKKSENDSRYGRVRGGLAVILATLALIASGYLWYVMFHESADLFSRDIVGALDRIESDTNQALETVANAEKDIKTLKETQDAIRASLEKITSDLRRNRLEWAVTETEQLMIIANNRLQLARDTHSALAALRAADQQLQQLAMPKFLPVRRELAREISLLESLEKLDVSGITLRLATLADNVDRLPLALDIRLREIEEAKIPVKEGVAQVASADGNWRQTARSLWQDILSLVRIRDDVASQRPLLPPEQQYFLRENLRLMLYGAQQALLQGSVPTYQQNLKTAQRLLKDYFDVESQVVTAMQTELTRLQTMKILTDMPDITASLTTLRRLGGRSEAP</sequence>
<protein>
    <recommendedName>
        <fullName evidence="6">Heme biosynthesis operon protein HemX</fullName>
    </recommendedName>
</protein>
<dbReference type="AlphaFoldDB" id="A0A1F6U411"/>
<evidence type="ECO:0000256" key="1">
    <source>
        <dbReference type="SAM" id="Coils"/>
    </source>
</evidence>
<keyword evidence="3" id="KW-0472">Membrane</keyword>
<gene>
    <name evidence="4" type="ORF">A3A87_07275</name>
</gene>
<evidence type="ECO:0000256" key="2">
    <source>
        <dbReference type="SAM" id="MobiDB-lite"/>
    </source>
</evidence>